<evidence type="ECO:0000313" key="3">
    <source>
        <dbReference type="Proteomes" id="UP000015105"/>
    </source>
</evidence>
<dbReference type="EnsemblPlants" id="AET2Gv20834300.4">
    <property type="protein sequence ID" value="AET2Gv20834300.4"/>
    <property type="gene ID" value="AET2Gv20834300"/>
</dbReference>
<feature type="compositionally biased region" description="Basic and acidic residues" evidence="1">
    <location>
        <begin position="194"/>
        <end position="212"/>
    </location>
</feature>
<keyword evidence="3" id="KW-1185">Reference proteome</keyword>
<reference evidence="2" key="4">
    <citation type="submission" date="2019-03" db="UniProtKB">
        <authorList>
            <consortium name="EnsemblPlants"/>
        </authorList>
    </citation>
    <scope>IDENTIFICATION</scope>
</reference>
<feature type="compositionally biased region" description="Basic and acidic residues" evidence="1">
    <location>
        <begin position="20"/>
        <end position="30"/>
    </location>
</feature>
<dbReference type="Proteomes" id="UP000015105">
    <property type="component" value="Chromosome 2D"/>
</dbReference>
<evidence type="ECO:0000256" key="1">
    <source>
        <dbReference type="SAM" id="MobiDB-lite"/>
    </source>
</evidence>
<feature type="compositionally biased region" description="Basic residues" evidence="1">
    <location>
        <begin position="58"/>
        <end position="106"/>
    </location>
</feature>
<proteinExistence type="predicted"/>
<protein>
    <submittedName>
        <fullName evidence="2">Uncharacterized protein</fullName>
    </submittedName>
</protein>
<sequence>INALCASVHALHRHPWGSVRVRDAGGRGADEGAGGVGEPGAVQGWRGVRRLLQGPVPRPRHLLAPRRHRHRHRRVPRRRPLRRRQHALRPQRRRLQQDGRRRRRGAPARPWAAQGDLPKDGVQVRREEHRLPCERGVDELLALGARRVRGRRGRHWLHAAEAGELGEVAGHEARVGCHVVPLRRAHGGTLLREADDAVRPQDAHGPRRHPQELDTQGHLLLPPQLRRLALMAEGPGHVLSARDGAKAGPHGVLFGIGRT</sequence>
<evidence type="ECO:0000313" key="2">
    <source>
        <dbReference type="EnsemblPlants" id="AET2Gv20834300.4"/>
    </source>
</evidence>
<name>A0A453CG93_AEGTS</name>
<accession>A0A453CG93</accession>
<reference evidence="2" key="3">
    <citation type="journal article" date="2017" name="Nature">
        <title>Genome sequence of the progenitor of the wheat D genome Aegilops tauschii.</title>
        <authorList>
            <person name="Luo M.C."/>
            <person name="Gu Y.Q."/>
            <person name="Puiu D."/>
            <person name="Wang H."/>
            <person name="Twardziok S.O."/>
            <person name="Deal K.R."/>
            <person name="Huo N."/>
            <person name="Zhu T."/>
            <person name="Wang L."/>
            <person name="Wang Y."/>
            <person name="McGuire P.E."/>
            <person name="Liu S."/>
            <person name="Long H."/>
            <person name="Ramasamy R.K."/>
            <person name="Rodriguez J.C."/>
            <person name="Van S.L."/>
            <person name="Yuan L."/>
            <person name="Wang Z."/>
            <person name="Xia Z."/>
            <person name="Xiao L."/>
            <person name="Anderson O.D."/>
            <person name="Ouyang S."/>
            <person name="Liang Y."/>
            <person name="Zimin A.V."/>
            <person name="Pertea G."/>
            <person name="Qi P."/>
            <person name="Bennetzen J.L."/>
            <person name="Dai X."/>
            <person name="Dawson M.W."/>
            <person name="Muller H.G."/>
            <person name="Kugler K."/>
            <person name="Rivarola-Duarte L."/>
            <person name="Spannagl M."/>
            <person name="Mayer K.F.X."/>
            <person name="Lu F.H."/>
            <person name="Bevan M.W."/>
            <person name="Leroy P."/>
            <person name="Li P."/>
            <person name="You F.M."/>
            <person name="Sun Q."/>
            <person name="Liu Z."/>
            <person name="Lyons E."/>
            <person name="Wicker T."/>
            <person name="Salzberg S.L."/>
            <person name="Devos K.M."/>
            <person name="Dvorak J."/>
        </authorList>
    </citation>
    <scope>NUCLEOTIDE SEQUENCE [LARGE SCALE GENOMIC DNA]</scope>
    <source>
        <strain evidence="2">cv. AL8/78</strain>
    </source>
</reference>
<organism evidence="2 3">
    <name type="scientific">Aegilops tauschii subsp. strangulata</name>
    <name type="common">Goatgrass</name>
    <dbReference type="NCBI Taxonomy" id="200361"/>
    <lineage>
        <taxon>Eukaryota</taxon>
        <taxon>Viridiplantae</taxon>
        <taxon>Streptophyta</taxon>
        <taxon>Embryophyta</taxon>
        <taxon>Tracheophyta</taxon>
        <taxon>Spermatophyta</taxon>
        <taxon>Magnoliopsida</taxon>
        <taxon>Liliopsida</taxon>
        <taxon>Poales</taxon>
        <taxon>Poaceae</taxon>
        <taxon>BOP clade</taxon>
        <taxon>Pooideae</taxon>
        <taxon>Triticodae</taxon>
        <taxon>Triticeae</taxon>
        <taxon>Triticinae</taxon>
        <taxon>Aegilops</taxon>
    </lineage>
</organism>
<feature type="region of interest" description="Disordered" evidence="1">
    <location>
        <begin position="20"/>
        <end position="42"/>
    </location>
</feature>
<reference evidence="2" key="5">
    <citation type="journal article" date="2021" name="G3 (Bethesda)">
        <title>Aegilops tauschii genome assembly Aet v5.0 features greater sequence contiguity and improved annotation.</title>
        <authorList>
            <person name="Wang L."/>
            <person name="Zhu T."/>
            <person name="Rodriguez J.C."/>
            <person name="Deal K.R."/>
            <person name="Dubcovsky J."/>
            <person name="McGuire P.E."/>
            <person name="Lux T."/>
            <person name="Spannagl M."/>
            <person name="Mayer K.F.X."/>
            <person name="Baldrich P."/>
            <person name="Meyers B.C."/>
            <person name="Huo N."/>
            <person name="Gu Y.Q."/>
            <person name="Zhou H."/>
            <person name="Devos K.M."/>
            <person name="Bennetzen J.L."/>
            <person name="Unver T."/>
            <person name="Budak H."/>
            <person name="Gulick P.J."/>
            <person name="Galiba G."/>
            <person name="Kalapos B."/>
            <person name="Nelson D.R."/>
            <person name="Li P."/>
            <person name="You F.M."/>
            <person name="Luo M.C."/>
            <person name="Dvorak J."/>
        </authorList>
    </citation>
    <scope>NUCLEOTIDE SEQUENCE [LARGE SCALE GENOMIC DNA]</scope>
    <source>
        <strain evidence="2">cv. AL8/78</strain>
    </source>
</reference>
<dbReference type="Gramene" id="AET2Gv20834300.4">
    <property type="protein sequence ID" value="AET2Gv20834300.4"/>
    <property type="gene ID" value="AET2Gv20834300"/>
</dbReference>
<feature type="region of interest" description="Disordered" evidence="1">
    <location>
        <begin position="56"/>
        <end position="122"/>
    </location>
</feature>
<reference evidence="3" key="1">
    <citation type="journal article" date="2014" name="Science">
        <title>Ancient hybridizations among the ancestral genomes of bread wheat.</title>
        <authorList>
            <consortium name="International Wheat Genome Sequencing Consortium,"/>
            <person name="Marcussen T."/>
            <person name="Sandve S.R."/>
            <person name="Heier L."/>
            <person name="Spannagl M."/>
            <person name="Pfeifer M."/>
            <person name="Jakobsen K.S."/>
            <person name="Wulff B.B."/>
            <person name="Steuernagel B."/>
            <person name="Mayer K.F."/>
            <person name="Olsen O.A."/>
        </authorList>
    </citation>
    <scope>NUCLEOTIDE SEQUENCE [LARGE SCALE GENOMIC DNA]</scope>
    <source>
        <strain evidence="3">cv. AL8/78</strain>
    </source>
</reference>
<feature type="region of interest" description="Disordered" evidence="1">
    <location>
        <begin position="194"/>
        <end position="213"/>
    </location>
</feature>
<dbReference type="AlphaFoldDB" id="A0A453CG93"/>
<reference evidence="3" key="2">
    <citation type="journal article" date="2017" name="Nat. Plants">
        <title>The Aegilops tauschii genome reveals multiple impacts of transposons.</title>
        <authorList>
            <person name="Zhao G."/>
            <person name="Zou C."/>
            <person name="Li K."/>
            <person name="Wang K."/>
            <person name="Li T."/>
            <person name="Gao L."/>
            <person name="Zhang X."/>
            <person name="Wang H."/>
            <person name="Yang Z."/>
            <person name="Liu X."/>
            <person name="Jiang W."/>
            <person name="Mao L."/>
            <person name="Kong X."/>
            <person name="Jiao Y."/>
            <person name="Jia J."/>
        </authorList>
    </citation>
    <scope>NUCLEOTIDE SEQUENCE [LARGE SCALE GENOMIC DNA]</scope>
    <source>
        <strain evidence="3">cv. AL8/78</strain>
    </source>
</reference>